<dbReference type="GO" id="GO:0005789">
    <property type="term" value="C:endoplasmic reticulum membrane"/>
    <property type="evidence" value="ECO:0007669"/>
    <property type="project" value="UniProtKB-SubCell"/>
</dbReference>
<evidence type="ECO:0000313" key="16">
    <source>
        <dbReference type="Proteomes" id="UP001165122"/>
    </source>
</evidence>
<keyword evidence="8 12" id="KW-1133">Transmembrane helix</keyword>
<evidence type="ECO:0000256" key="12">
    <source>
        <dbReference type="RuleBase" id="RU363075"/>
    </source>
</evidence>
<organism evidence="15 16">
    <name type="scientific">Triparma laevis f. longispina</name>
    <dbReference type="NCBI Taxonomy" id="1714387"/>
    <lineage>
        <taxon>Eukaryota</taxon>
        <taxon>Sar</taxon>
        <taxon>Stramenopiles</taxon>
        <taxon>Ochrophyta</taxon>
        <taxon>Bolidophyceae</taxon>
        <taxon>Parmales</taxon>
        <taxon>Triparmaceae</taxon>
        <taxon>Triparma</taxon>
    </lineage>
</organism>
<feature type="transmembrane region" description="Helical" evidence="12">
    <location>
        <begin position="373"/>
        <end position="398"/>
    </location>
</feature>
<proteinExistence type="inferred from homology"/>
<accession>A0A9W7CF58</accession>
<dbReference type="Proteomes" id="UP001165122">
    <property type="component" value="Unassembled WGS sequence"/>
</dbReference>
<feature type="transmembrane region" description="Helical" evidence="12">
    <location>
        <begin position="447"/>
        <end position="473"/>
    </location>
</feature>
<keyword evidence="9 12" id="KW-0472">Membrane</keyword>
<keyword evidence="4 12" id="KW-0328">Glycosyltransferase</keyword>
<feature type="region of interest" description="Disordered" evidence="13">
    <location>
        <begin position="420"/>
        <end position="442"/>
    </location>
</feature>
<keyword evidence="5" id="KW-0808">Transferase</keyword>
<evidence type="ECO:0000313" key="15">
    <source>
        <dbReference type="EMBL" id="GMI08825.1"/>
    </source>
</evidence>
<comment type="function">
    <text evidence="10">Mannosyltransferase that operates in the biosynthetic pathway of dolichol-linked oligosaccharides, the glycan precursors employed in protein asparagine (N)-glycosylation. The assembly of dolichol-linked oligosaccharides begins on the cytosolic side of the endoplasmic reticulum membrane and finishes in its lumen. The sequential addition of sugars to dolichol pyrophosphate produces dolichol-linked oligosaccharides containing fourteen sugars, including two GlcNAcs, nine mannoses and three glucoses. Once assembled, the oligosaccharide is transferred from the lipid to nascent proteins by oligosaccharyltransferases. In the lumen of the endoplasmic reticulum, adds the eighth mannose residue in an alpha-1,6 linkage onto Man(7)GlcNAc(2)-PP-dolichol to produce Man(8)GlcNAc(2)-PP-dolichol.</text>
</comment>
<keyword evidence="7 12" id="KW-0256">Endoplasmic reticulum</keyword>
<keyword evidence="6 12" id="KW-0812">Transmembrane</keyword>
<evidence type="ECO:0000256" key="5">
    <source>
        <dbReference type="ARBA" id="ARBA00022679"/>
    </source>
</evidence>
<comment type="pathway">
    <text evidence="2">Protein modification; protein glycosylation.</text>
</comment>
<name>A0A9W7CF58_9STRA</name>
<comment type="similarity">
    <text evidence="3 12">Belongs to the glycosyltransferase 22 family.</text>
</comment>
<reference evidence="16" key="1">
    <citation type="journal article" date="2023" name="Commun. Biol.">
        <title>Genome analysis of Parmales, the sister group of diatoms, reveals the evolutionary specialization of diatoms from phago-mixotrophs to photoautotrophs.</title>
        <authorList>
            <person name="Ban H."/>
            <person name="Sato S."/>
            <person name="Yoshikawa S."/>
            <person name="Yamada K."/>
            <person name="Nakamura Y."/>
            <person name="Ichinomiya M."/>
            <person name="Sato N."/>
            <person name="Blanc-Mathieu R."/>
            <person name="Endo H."/>
            <person name="Kuwata A."/>
            <person name="Ogata H."/>
        </authorList>
    </citation>
    <scope>NUCLEOTIDE SEQUENCE [LARGE SCALE GENOMIC DNA]</scope>
    <source>
        <strain evidence="16">NIES 3700</strain>
    </source>
</reference>
<evidence type="ECO:0000256" key="6">
    <source>
        <dbReference type="ARBA" id="ARBA00022692"/>
    </source>
</evidence>
<dbReference type="InterPro" id="IPR005599">
    <property type="entry name" value="GPI_mannosylTrfase"/>
</dbReference>
<feature type="signal peptide" evidence="14">
    <location>
        <begin position="1"/>
        <end position="24"/>
    </location>
</feature>
<dbReference type="GO" id="GO:0052917">
    <property type="term" value="F:dol-P-Man:Man(7)GlcNAc(2)-PP-Dol alpha-1,6-mannosyltransferase activity"/>
    <property type="evidence" value="ECO:0007669"/>
    <property type="project" value="UniProtKB-EC"/>
</dbReference>
<feature type="transmembrane region" description="Helical" evidence="12">
    <location>
        <begin position="296"/>
        <end position="319"/>
    </location>
</feature>
<evidence type="ECO:0000256" key="1">
    <source>
        <dbReference type="ARBA" id="ARBA00004477"/>
    </source>
</evidence>
<evidence type="ECO:0000256" key="10">
    <source>
        <dbReference type="ARBA" id="ARBA00044721"/>
    </source>
</evidence>
<feature type="transmembrane region" description="Helical" evidence="12">
    <location>
        <begin position="232"/>
        <end position="253"/>
    </location>
</feature>
<evidence type="ECO:0000256" key="8">
    <source>
        <dbReference type="ARBA" id="ARBA00022989"/>
    </source>
</evidence>
<evidence type="ECO:0000256" key="3">
    <source>
        <dbReference type="ARBA" id="ARBA00007063"/>
    </source>
</evidence>
<evidence type="ECO:0000256" key="13">
    <source>
        <dbReference type="SAM" id="MobiDB-lite"/>
    </source>
</evidence>
<dbReference type="EMBL" id="BRXW01000130">
    <property type="protein sequence ID" value="GMI08825.1"/>
    <property type="molecule type" value="Genomic_DNA"/>
</dbReference>
<keyword evidence="16" id="KW-1185">Reference proteome</keyword>
<comment type="subcellular location">
    <subcellularLocation>
        <location evidence="1 12">Endoplasmic reticulum membrane</location>
        <topology evidence="1 12">Multi-pass membrane protein</topology>
    </subcellularLocation>
</comment>
<feature type="transmembrane region" description="Helical" evidence="12">
    <location>
        <begin position="349"/>
        <end position="366"/>
    </location>
</feature>
<evidence type="ECO:0000256" key="2">
    <source>
        <dbReference type="ARBA" id="ARBA00004922"/>
    </source>
</evidence>
<dbReference type="PANTHER" id="PTHR22760:SF1">
    <property type="entry name" value="DOL-P-MAN:MAN(7)GLCNAC(2)-PP-DOL ALPHA-1,6-MANNOSYLTRANSFERASE"/>
    <property type="match status" value="1"/>
</dbReference>
<dbReference type="AlphaFoldDB" id="A0A9W7CF58"/>
<feature type="transmembrane region" description="Helical" evidence="12">
    <location>
        <begin position="199"/>
        <end position="225"/>
    </location>
</feature>
<protein>
    <recommendedName>
        <fullName evidence="12">Mannosyltransferase</fullName>
        <ecNumber evidence="12">2.4.1.-</ecNumber>
    </recommendedName>
</protein>
<evidence type="ECO:0000256" key="11">
    <source>
        <dbReference type="ARBA" id="ARBA00048899"/>
    </source>
</evidence>
<dbReference type="OrthoDB" id="19039at2759"/>
<dbReference type="GO" id="GO:0006487">
    <property type="term" value="P:protein N-linked glycosylation"/>
    <property type="evidence" value="ECO:0007669"/>
    <property type="project" value="TreeGrafter"/>
</dbReference>
<evidence type="ECO:0000256" key="7">
    <source>
        <dbReference type="ARBA" id="ARBA00022824"/>
    </source>
</evidence>
<evidence type="ECO:0000256" key="4">
    <source>
        <dbReference type="ARBA" id="ARBA00022676"/>
    </source>
</evidence>
<dbReference type="EC" id="2.4.1.-" evidence="12"/>
<evidence type="ECO:0000256" key="14">
    <source>
        <dbReference type="SAM" id="SignalP"/>
    </source>
</evidence>
<gene>
    <name evidence="15" type="ORF">TrLO_g10173</name>
</gene>
<dbReference type="Pfam" id="PF03901">
    <property type="entry name" value="Glyco_transf_22"/>
    <property type="match status" value="1"/>
</dbReference>
<evidence type="ECO:0000256" key="9">
    <source>
        <dbReference type="ARBA" id="ARBA00023136"/>
    </source>
</evidence>
<comment type="catalytic activity">
    <reaction evidence="11">
        <text>an alpha-D-Man-(1-&gt;2)-alpha-D-Man-(1-&gt;2)-alpha-D-Man-(1-&gt;3)-[alpha-D-Man-(1-&gt;2)-alpha-D-Man-(1-&gt;3)-alpha-D-Man-(1-&gt;6)]-beta-D-Man-(1-&gt;4)-beta-D-GlcNAc-(1-&gt;4)-alpha-D-GlcNAc-diphospho-di-trans,poly-cis-dolichol + a di-trans,poly-cis-dolichyl beta-D-mannosyl phosphate = an alpha-D-Man-(1-&gt;2)-alpha-D-Man-(1-&gt;2)-alpha-D-Man-(1-&gt;3)-[alpha-D-Man-(1-&gt;2)-alpha-D-Man-(1-&gt;3)-[alpha-D-Man-(1-&gt;6)]-alpha-D-Man-(1-&gt;6)]-beta-D-Man-(1-&gt;4)-beta-D-GlcNAc-(1-&gt;4)-alpha-D-GlcNAc-diphospho-di-trans,poly-cis-dolichol + a di-trans,poly-cis-dolichyl phosphate + H(+)</text>
        <dbReference type="Rhea" id="RHEA:29535"/>
        <dbReference type="Rhea" id="RHEA-COMP:19498"/>
        <dbReference type="Rhea" id="RHEA-COMP:19501"/>
        <dbReference type="Rhea" id="RHEA-COMP:19518"/>
        <dbReference type="Rhea" id="RHEA-COMP:19519"/>
        <dbReference type="ChEBI" id="CHEBI:15378"/>
        <dbReference type="ChEBI" id="CHEBI:57683"/>
        <dbReference type="ChEBI" id="CHEBI:58211"/>
        <dbReference type="ChEBI" id="CHEBI:132517"/>
        <dbReference type="ChEBI" id="CHEBI:132519"/>
        <dbReference type="EC" id="2.4.1.260"/>
    </reaction>
    <physiologicalReaction direction="left-to-right" evidence="11">
        <dbReference type="Rhea" id="RHEA:29536"/>
    </physiologicalReaction>
</comment>
<feature type="chain" id="PRO_5040908948" description="Mannosyltransferase" evidence="14">
    <location>
        <begin position="25"/>
        <end position="605"/>
    </location>
</feature>
<feature type="compositionally biased region" description="Low complexity" evidence="13">
    <location>
        <begin position="426"/>
        <end position="437"/>
    </location>
</feature>
<dbReference type="PANTHER" id="PTHR22760">
    <property type="entry name" value="GLYCOSYLTRANSFERASE"/>
    <property type="match status" value="1"/>
</dbReference>
<keyword evidence="14" id="KW-0732">Signal</keyword>
<sequence length="605" mass="67073">MLKLLPYIVITLHLILAPYSKVEESFHTQATYDTLYHLPPASYFDIYGSLFTSRSPLTCDPTTPPPNSTSCALLNNFDHLSFPGVVPRSFLPSAILANLCKPIHLLHSYLSSSSNLLPPPTPPTYSTISRFILGLLQAHATTSLSSALPPPTQTPFLLLSSLQPHLNFYASRFLPNSFALLLTTHAFACWFNQSPYSTISLLTIAAATTRCDMLVLAAPIGISLLLNSKVTLLKGILTGIFTLTLTFLFIIPLDTVMWNNYSSPMLPPLPFLWAEGVVLFYNTVENNSANWGTSPPYWYLVAMLKALLGCFFFAMLGVFKLRPTPAPPSPHKDQIFSLFNIQVYLNKHLLGYLFPAAVFVALYSILPHKELRFILPAFPIFNVAAAEGLAGVWSVVFFKAKVDCESSSKVVSPVSTRLRRRKAGATTETTTTTTKTKPQTHHHPPKIISLLLALGSFLLLLFTFLGTAVFLAASHNNYPGGEALAKLHSHILLSSPKPSTIFIDNYAAMSGISRFQQMPNPERFQYVKEGYEAANQHTTNDNTPPDTLTHLICADDCSFSLSPDRYEFLFSTSAYDGIDFKRFSLRLSPKVRVYERIGWSNEGIK</sequence>
<comment type="caution">
    <text evidence="15">The sequence shown here is derived from an EMBL/GenBank/DDBJ whole genome shotgun (WGS) entry which is preliminary data.</text>
</comment>